<comment type="subcellular location">
    <subcellularLocation>
        <location evidence="1">Membrane</location>
        <topology evidence="1">Multi-pass membrane protein</topology>
    </subcellularLocation>
</comment>
<feature type="transmembrane region" description="Helical" evidence="7">
    <location>
        <begin position="64"/>
        <end position="88"/>
    </location>
</feature>
<keyword evidence="6 7" id="KW-0472">Membrane</keyword>
<evidence type="ECO:0000259" key="8">
    <source>
        <dbReference type="Pfam" id="PF01694"/>
    </source>
</evidence>
<comment type="similarity">
    <text evidence="2">Belongs to the peptidase S54 family.</text>
</comment>
<gene>
    <name evidence="9" type="ORF">MNB_SV-15-904</name>
</gene>
<proteinExistence type="inferred from homology"/>
<dbReference type="PANTHER" id="PTHR43731">
    <property type="entry name" value="RHOMBOID PROTEASE"/>
    <property type="match status" value="1"/>
</dbReference>
<dbReference type="AlphaFoldDB" id="A0A1W1EKD2"/>
<dbReference type="EMBL" id="FRYL01000038">
    <property type="protein sequence ID" value="SHO81338.1"/>
    <property type="molecule type" value="Genomic_DNA"/>
</dbReference>
<dbReference type="PANTHER" id="PTHR43731:SF14">
    <property type="entry name" value="PRESENILIN-ASSOCIATED RHOMBOID-LIKE PROTEIN, MITOCHONDRIAL"/>
    <property type="match status" value="1"/>
</dbReference>
<feature type="transmembrane region" description="Helical" evidence="7">
    <location>
        <begin position="100"/>
        <end position="118"/>
    </location>
</feature>
<evidence type="ECO:0000256" key="3">
    <source>
        <dbReference type="ARBA" id="ARBA00022692"/>
    </source>
</evidence>
<dbReference type="InterPro" id="IPR035952">
    <property type="entry name" value="Rhomboid-like_sf"/>
</dbReference>
<sequence length="231" mass="25672">MLSNKFQEFYRYKITYSISIIISLFYLYISLVTGNFIDITSKELATNGAIFAPMVILENEWYRVLLSMFLHGGLTHFALNTISLILVGRAFENYFSPWEYISIYFITGIAGGVISIYFHPLSVIVGASGAIFGVFGGLVGFFVAHKNALGSEFKEIMSSVGMILGFNLAIGLVFPTIDMVAHIVGVIIGFMAGYLSINSKLFWIFNVVLGISIYYFSTLVLTKELLIPLLN</sequence>
<dbReference type="Pfam" id="PF01694">
    <property type="entry name" value="Rhomboid"/>
    <property type="match status" value="1"/>
</dbReference>
<evidence type="ECO:0000256" key="6">
    <source>
        <dbReference type="ARBA" id="ARBA00023136"/>
    </source>
</evidence>
<accession>A0A1W1EKD2</accession>
<dbReference type="InterPro" id="IPR022764">
    <property type="entry name" value="Peptidase_S54_rhomboid_dom"/>
</dbReference>
<keyword evidence="5 7" id="KW-1133">Transmembrane helix</keyword>
<feature type="transmembrane region" description="Helical" evidence="7">
    <location>
        <begin position="124"/>
        <end position="144"/>
    </location>
</feature>
<keyword evidence="3 7" id="KW-0812">Transmembrane</keyword>
<keyword evidence="4" id="KW-0378">Hydrolase</keyword>
<feature type="domain" description="Peptidase S54 rhomboid" evidence="8">
    <location>
        <begin position="59"/>
        <end position="196"/>
    </location>
</feature>
<dbReference type="SUPFAM" id="SSF144091">
    <property type="entry name" value="Rhomboid-like"/>
    <property type="match status" value="1"/>
</dbReference>
<organism evidence="9">
    <name type="scientific">hydrothermal vent metagenome</name>
    <dbReference type="NCBI Taxonomy" id="652676"/>
    <lineage>
        <taxon>unclassified sequences</taxon>
        <taxon>metagenomes</taxon>
        <taxon>ecological metagenomes</taxon>
    </lineage>
</organism>
<feature type="transmembrane region" description="Helical" evidence="7">
    <location>
        <begin position="12"/>
        <end position="29"/>
    </location>
</feature>
<evidence type="ECO:0000256" key="7">
    <source>
        <dbReference type="SAM" id="Phobius"/>
    </source>
</evidence>
<dbReference type="GO" id="GO:0016020">
    <property type="term" value="C:membrane"/>
    <property type="evidence" value="ECO:0007669"/>
    <property type="project" value="UniProtKB-SubCell"/>
</dbReference>
<dbReference type="Gene3D" id="1.20.1540.10">
    <property type="entry name" value="Rhomboid-like"/>
    <property type="match status" value="1"/>
</dbReference>
<feature type="transmembrane region" description="Helical" evidence="7">
    <location>
        <begin position="156"/>
        <end position="174"/>
    </location>
</feature>
<evidence type="ECO:0000256" key="5">
    <source>
        <dbReference type="ARBA" id="ARBA00022989"/>
    </source>
</evidence>
<evidence type="ECO:0000313" key="9">
    <source>
        <dbReference type="EMBL" id="SHO81338.1"/>
    </source>
</evidence>
<evidence type="ECO:0000256" key="4">
    <source>
        <dbReference type="ARBA" id="ARBA00022801"/>
    </source>
</evidence>
<reference evidence="9" key="1">
    <citation type="submission" date="2016-10" db="EMBL/GenBank/DDBJ databases">
        <authorList>
            <person name="de Groot N.N."/>
        </authorList>
    </citation>
    <scope>NUCLEOTIDE SEQUENCE</scope>
</reference>
<evidence type="ECO:0000256" key="2">
    <source>
        <dbReference type="ARBA" id="ARBA00009045"/>
    </source>
</evidence>
<dbReference type="InterPro" id="IPR050925">
    <property type="entry name" value="Rhomboid_protease_S54"/>
</dbReference>
<name>A0A1W1EKD2_9ZZZZ</name>
<evidence type="ECO:0000256" key="1">
    <source>
        <dbReference type="ARBA" id="ARBA00004141"/>
    </source>
</evidence>
<dbReference type="GO" id="GO:0004252">
    <property type="term" value="F:serine-type endopeptidase activity"/>
    <property type="evidence" value="ECO:0007669"/>
    <property type="project" value="InterPro"/>
</dbReference>
<feature type="transmembrane region" description="Helical" evidence="7">
    <location>
        <begin position="202"/>
        <end position="221"/>
    </location>
</feature>
<feature type="transmembrane region" description="Helical" evidence="7">
    <location>
        <begin position="180"/>
        <end position="197"/>
    </location>
</feature>
<protein>
    <submittedName>
        <fullName evidence="9">Membrane protein, Rhomboid family</fullName>
    </submittedName>
</protein>